<dbReference type="GO" id="GO:0016787">
    <property type="term" value="F:hydrolase activity"/>
    <property type="evidence" value="ECO:0007669"/>
    <property type="project" value="UniProtKB-KW"/>
</dbReference>
<dbReference type="GO" id="GO:0005507">
    <property type="term" value="F:copper ion binding"/>
    <property type="evidence" value="ECO:0007669"/>
    <property type="project" value="TreeGrafter"/>
</dbReference>
<dbReference type="SUPFAM" id="SSF64438">
    <property type="entry name" value="CNF1/YfiH-like putative cysteine hydrolases"/>
    <property type="match status" value="1"/>
</dbReference>
<keyword evidence="5" id="KW-0378">Hydrolase</keyword>
<comment type="catalytic activity">
    <reaction evidence="1">
        <text>inosine + phosphate = alpha-D-ribose 1-phosphate + hypoxanthine</text>
        <dbReference type="Rhea" id="RHEA:27646"/>
        <dbReference type="ChEBI" id="CHEBI:17368"/>
        <dbReference type="ChEBI" id="CHEBI:17596"/>
        <dbReference type="ChEBI" id="CHEBI:43474"/>
        <dbReference type="ChEBI" id="CHEBI:57720"/>
        <dbReference type="EC" id="2.4.2.1"/>
    </reaction>
    <physiologicalReaction direction="left-to-right" evidence="1">
        <dbReference type="Rhea" id="RHEA:27647"/>
    </physiologicalReaction>
</comment>
<protein>
    <submittedName>
        <fullName evidence="10">Multi-copper polyphenol oxidoreductase, laccase</fullName>
    </submittedName>
</protein>
<sequence>MTLLSYALSPRVTAFSTTRLSPFQFSAEEEAAMGTYASFNVTHYCGDDPKRVQRNREWLAQELGITVSRIWLPRQTHTAQVRCIDDEFLKLDESEQTALLDEVDALVTNVPGQCIGVSTADCVPILLYDEEHHAAAAIHAGWRGTVQNIVRNTVCILQERYQTRPENLRAVIGPAISAASYEVGEEVVTQFTEAGFPAAIIQRAGYTKPHLDLWAANVWLLEEAGIPLELIQVSGVCTFSQSDTFFSARRLGIQSGRIYTALCLKAAEA</sequence>
<dbReference type="Pfam" id="PF02578">
    <property type="entry name" value="Cu-oxidase_4"/>
    <property type="match status" value="1"/>
</dbReference>
<dbReference type="PANTHER" id="PTHR30616:SF2">
    <property type="entry name" value="PURINE NUCLEOSIDE PHOSPHORYLASE LACC1"/>
    <property type="match status" value="1"/>
</dbReference>
<gene>
    <name evidence="10" type="ORF">EVA_02997</name>
</gene>
<comment type="catalytic activity">
    <reaction evidence="8">
        <text>adenosine + phosphate = alpha-D-ribose 1-phosphate + adenine</text>
        <dbReference type="Rhea" id="RHEA:27642"/>
        <dbReference type="ChEBI" id="CHEBI:16335"/>
        <dbReference type="ChEBI" id="CHEBI:16708"/>
        <dbReference type="ChEBI" id="CHEBI:43474"/>
        <dbReference type="ChEBI" id="CHEBI:57720"/>
        <dbReference type="EC" id="2.4.2.1"/>
    </reaction>
    <physiologicalReaction direction="left-to-right" evidence="8">
        <dbReference type="Rhea" id="RHEA:27643"/>
    </physiologicalReaction>
</comment>
<comment type="catalytic activity">
    <reaction evidence="9">
        <text>S-methyl-5'-thioadenosine + phosphate = 5-(methylsulfanyl)-alpha-D-ribose 1-phosphate + adenine</text>
        <dbReference type="Rhea" id="RHEA:11852"/>
        <dbReference type="ChEBI" id="CHEBI:16708"/>
        <dbReference type="ChEBI" id="CHEBI:17509"/>
        <dbReference type="ChEBI" id="CHEBI:43474"/>
        <dbReference type="ChEBI" id="CHEBI:58533"/>
        <dbReference type="EC" id="2.4.2.28"/>
    </reaction>
    <physiologicalReaction direction="left-to-right" evidence="9">
        <dbReference type="Rhea" id="RHEA:11853"/>
    </physiologicalReaction>
</comment>
<comment type="caution">
    <text evidence="10">The sequence shown here is derived from an EMBL/GenBank/DDBJ whole genome shotgun (WGS) entry which is preliminary data.</text>
</comment>
<reference evidence="10" key="1">
    <citation type="journal article" date="2012" name="PLoS ONE">
        <title>Gene sets for utilization of primary and secondary nutrition supplies in the distal gut of endangered iberian lynx.</title>
        <authorList>
            <person name="Alcaide M."/>
            <person name="Messina E."/>
            <person name="Richter M."/>
            <person name="Bargiela R."/>
            <person name="Peplies J."/>
            <person name="Huws S.A."/>
            <person name="Newbold C.J."/>
            <person name="Golyshin P.N."/>
            <person name="Simon M.A."/>
            <person name="Lopez G."/>
            <person name="Yakimov M.M."/>
            <person name="Ferrer M."/>
        </authorList>
    </citation>
    <scope>NUCLEOTIDE SEQUENCE</scope>
</reference>
<accession>J9GZX3</accession>
<evidence type="ECO:0000256" key="9">
    <source>
        <dbReference type="ARBA" id="ARBA00049893"/>
    </source>
</evidence>
<evidence type="ECO:0000256" key="7">
    <source>
        <dbReference type="ARBA" id="ARBA00047989"/>
    </source>
</evidence>
<evidence type="ECO:0000256" key="6">
    <source>
        <dbReference type="ARBA" id="ARBA00022833"/>
    </source>
</evidence>
<dbReference type="Gene3D" id="3.60.140.10">
    <property type="entry name" value="CNF1/YfiH-like putative cysteine hydrolases"/>
    <property type="match status" value="1"/>
</dbReference>
<organism evidence="10">
    <name type="scientific">gut metagenome</name>
    <dbReference type="NCBI Taxonomy" id="749906"/>
    <lineage>
        <taxon>unclassified sequences</taxon>
        <taxon>metagenomes</taxon>
        <taxon>organismal metagenomes</taxon>
    </lineage>
</organism>
<keyword evidence="4" id="KW-0479">Metal-binding</keyword>
<dbReference type="GO" id="GO:0017061">
    <property type="term" value="F:S-methyl-5-thioadenosine phosphorylase activity"/>
    <property type="evidence" value="ECO:0007669"/>
    <property type="project" value="UniProtKB-EC"/>
</dbReference>
<comment type="similarity">
    <text evidence="2">Belongs to the purine nucleoside phosphorylase YfiH/LACC1 family.</text>
</comment>
<comment type="catalytic activity">
    <reaction evidence="7">
        <text>adenosine + H2O + H(+) = inosine + NH4(+)</text>
        <dbReference type="Rhea" id="RHEA:24408"/>
        <dbReference type="ChEBI" id="CHEBI:15377"/>
        <dbReference type="ChEBI" id="CHEBI:15378"/>
        <dbReference type="ChEBI" id="CHEBI:16335"/>
        <dbReference type="ChEBI" id="CHEBI:17596"/>
        <dbReference type="ChEBI" id="CHEBI:28938"/>
        <dbReference type="EC" id="3.5.4.4"/>
    </reaction>
    <physiologicalReaction direction="left-to-right" evidence="7">
        <dbReference type="Rhea" id="RHEA:24409"/>
    </physiologicalReaction>
</comment>
<evidence type="ECO:0000256" key="3">
    <source>
        <dbReference type="ARBA" id="ARBA00022679"/>
    </source>
</evidence>
<name>J9GZX3_9ZZZZ</name>
<evidence type="ECO:0000313" key="10">
    <source>
        <dbReference type="EMBL" id="EJX08893.1"/>
    </source>
</evidence>
<keyword evidence="6" id="KW-0862">Zinc</keyword>
<dbReference type="InterPro" id="IPR011324">
    <property type="entry name" value="Cytotoxic_necrot_fac-like_cat"/>
</dbReference>
<dbReference type="InterPro" id="IPR038371">
    <property type="entry name" value="Cu_polyphenol_OxRdtase_sf"/>
</dbReference>
<dbReference type="EMBL" id="AMCI01000516">
    <property type="protein sequence ID" value="EJX08893.1"/>
    <property type="molecule type" value="Genomic_DNA"/>
</dbReference>
<evidence type="ECO:0000256" key="1">
    <source>
        <dbReference type="ARBA" id="ARBA00000553"/>
    </source>
</evidence>
<dbReference type="PANTHER" id="PTHR30616">
    <property type="entry name" value="UNCHARACTERIZED PROTEIN YFIH"/>
    <property type="match status" value="1"/>
</dbReference>
<keyword evidence="3" id="KW-0808">Transferase</keyword>
<dbReference type="NCBIfam" id="TIGR00726">
    <property type="entry name" value="peptidoglycan editing factor PgeF"/>
    <property type="match status" value="1"/>
</dbReference>
<evidence type="ECO:0000256" key="2">
    <source>
        <dbReference type="ARBA" id="ARBA00007353"/>
    </source>
</evidence>
<dbReference type="AlphaFoldDB" id="J9GZX3"/>
<dbReference type="InterPro" id="IPR003730">
    <property type="entry name" value="Cu_polyphenol_OxRdtase"/>
</dbReference>
<dbReference type="CDD" id="cd16833">
    <property type="entry name" value="YfiH"/>
    <property type="match status" value="1"/>
</dbReference>
<evidence type="ECO:0000256" key="4">
    <source>
        <dbReference type="ARBA" id="ARBA00022723"/>
    </source>
</evidence>
<evidence type="ECO:0000256" key="8">
    <source>
        <dbReference type="ARBA" id="ARBA00048968"/>
    </source>
</evidence>
<proteinExistence type="inferred from homology"/>
<evidence type="ECO:0000256" key="5">
    <source>
        <dbReference type="ARBA" id="ARBA00022801"/>
    </source>
</evidence>